<keyword evidence="11 12" id="KW-0472">Membrane</keyword>
<dbReference type="PANTHER" id="PTHR24287">
    <property type="entry name" value="P450, PUTATIVE (EUROFUNG)-RELATED"/>
    <property type="match status" value="1"/>
</dbReference>
<dbReference type="PANTHER" id="PTHR24287:SF1">
    <property type="entry name" value="P450, PUTATIVE (EUROFUNG)-RELATED"/>
    <property type="match status" value="1"/>
</dbReference>
<keyword evidence="4" id="KW-0349">Heme</keyword>
<dbReference type="AlphaFoldDB" id="A0A5E8BTI4"/>
<evidence type="ECO:0000256" key="1">
    <source>
        <dbReference type="ARBA" id="ARBA00001971"/>
    </source>
</evidence>
<dbReference type="InterPro" id="IPR002402">
    <property type="entry name" value="Cyt_P450_E_grp-II"/>
</dbReference>
<evidence type="ECO:0000313" key="13">
    <source>
        <dbReference type="EMBL" id="VVT54773.1"/>
    </source>
</evidence>
<evidence type="ECO:0000256" key="8">
    <source>
        <dbReference type="ARBA" id="ARBA00023002"/>
    </source>
</evidence>
<organism evidence="13 14">
    <name type="scientific">Magnusiomyces paraingens</name>
    <dbReference type="NCBI Taxonomy" id="2606893"/>
    <lineage>
        <taxon>Eukaryota</taxon>
        <taxon>Fungi</taxon>
        <taxon>Dikarya</taxon>
        <taxon>Ascomycota</taxon>
        <taxon>Saccharomycotina</taxon>
        <taxon>Dipodascomycetes</taxon>
        <taxon>Dipodascales</taxon>
        <taxon>Dipodascaceae</taxon>
        <taxon>Magnusiomyces</taxon>
    </lineage>
</organism>
<dbReference type="GO" id="GO:0016020">
    <property type="term" value="C:membrane"/>
    <property type="evidence" value="ECO:0007669"/>
    <property type="project" value="UniProtKB-SubCell"/>
</dbReference>
<feature type="transmembrane region" description="Helical" evidence="12">
    <location>
        <begin position="6"/>
        <end position="28"/>
    </location>
</feature>
<keyword evidence="8" id="KW-0560">Oxidoreductase</keyword>
<keyword evidence="14" id="KW-1185">Reference proteome</keyword>
<dbReference type="InterPro" id="IPR036396">
    <property type="entry name" value="Cyt_P450_sf"/>
</dbReference>
<comment type="similarity">
    <text evidence="3">Belongs to the cytochrome P450 family.</text>
</comment>
<comment type="cofactor">
    <cofactor evidence="1">
        <name>heme</name>
        <dbReference type="ChEBI" id="CHEBI:30413"/>
    </cofactor>
</comment>
<proteinExistence type="inferred from homology"/>
<keyword evidence="6" id="KW-0479">Metal-binding</keyword>
<dbReference type="CDD" id="cd11063">
    <property type="entry name" value="CYP52"/>
    <property type="match status" value="1"/>
</dbReference>
<dbReference type="GO" id="GO:0016712">
    <property type="term" value="F:oxidoreductase activity, acting on paired donors, with incorporation or reduction of molecular oxygen, reduced flavin or flavoprotein as one donor, and incorporation of one atom of oxygen"/>
    <property type="evidence" value="ECO:0007669"/>
    <property type="project" value="InterPro"/>
</dbReference>
<evidence type="ECO:0000256" key="5">
    <source>
        <dbReference type="ARBA" id="ARBA00022692"/>
    </source>
</evidence>
<dbReference type="Gene3D" id="1.10.630.10">
    <property type="entry name" value="Cytochrome P450"/>
    <property type="match status" value="1"/>
</dbReference>
<dbReference type="RefSeq" id="XP_031854861.1">
    <property type="nucleotide sequence ID" value="XM_031998970.1"/>
</dbReference>
<dbReference type="EMBL" id="CABVLU010000003">
    <property type="protein sequence ID" value="VVT54773.1"/>
    <property type="molecule type" value="Genomic_DNA"/>
</dbReference>
<dbReference type="InterPro" id="IPR001128">
    <property type="entry name" value="Cyt_P450"/>
</dbReference>
<evidence type="ECO:0000256" key="3">
    <source>
        <dbReference type="ARBA" id="ARBA00010617"/>
    </source>
</evidence>
<evidence type="ECO:0000256" key="4">
    <source>
        <dbReference type="ARBA" id="ARBA00022617"/>
    </source>
</evidence>
<evidence type="ECO:0000256" key="2">
    <source>
        <dbReference type="ARBA" id="ARBA00004370"/>
    </source>
</evidence>
<evidence type="ECO:0008006" key="15">
    <source>
        <dbReference type="Google" id="ProtNLM"/>
    </source>
</evidence>
<protein>
    <recommendedName>
        <fullName evidence="15">Cytochrome P450</fullName>
    </recommendedName>
</protein>
<evidence type="ECO:0000313" key="14">
    <source>
        <dbReference type="Proteomes" id="UP000398389"/>
    </source>
</evidence>
<dbReference type="GeneID" id="43583070"/>
<dbReference type="OrthoDB" id="1470350at2759"/>
<dbReference type="InterPro" id="IPR002974">
    <property type="entry name" value="Cyt_P450_E_CYP52_ascomycetes"/>
</dbReference>
<dbReference type="GO" id="GO:0020037">
    <property type="term" value="F:heme binding"/>
    <property type="evidence" value="ECO:0007669"/>
    <property type="project" value="InterPro"/>
</dbReference>
<reference evidence="13 14" key="1">
    <citation type="submission" date="2019-09" db="EMBL/GenBank/DDBJ databases">
        <authorList>
            <person name="Brejova B."/>
        </authorList>
    </citation>
    <scope>NUCLEOTIDE SEQUENCE [LARGE SCALE GENOMIC DNA]</scope>
</reference>
<dbReference type="Pfam" id="PF00067">
    <property type="entry name" value="p450"/>
    <property type="match status" value="1"/>
</dbReference>
<accession>A0A5E8BTI4</accession>
<dbReference type="GO" id="GO:0005506">
    <property type="term" value="F:iron ion binding"/>
    <property type="evidence" value="ECO:0007669"/>
    <property type="project" value="InterPro"/>
</dbReference>
<keyword evidence="10" id="KW-0503">Monooxygenase</keyword>
<dbReference type="PRINTS" id="PR00385">
    <property type="entry name" value="P450"/>
</dbReference>
<comment type="subcellular location">
    <subcellularLocation>
        <location evidence="2">Membrane</location>
    </subcellularLocation>
</comment>
<keyword evidence="5 12" id="KW-0812">Transmembrane</keyword>
<name>A0A5E8BTI4_9ASCO</name>
<keyword evidence="9" id="KW-0408">Iron</keyword>
<dbReference type="InterPro" id="IPR047146">
    <property type="entry name" value="Cyt_P450_E_CYP52_fungi"/>
</dbReference>
<dbReference type="PRINTS" id="PR01239">
    <property type="entry name" value="EP450IICYP52"/>
</dbReference>
<gene>
    <name evidence="13" type="ORF">SAPINGB_P004255</name>
</gene>
<dbReference type="Proteomes" id="UP000398389">
    <property type="component" value="Unassembled WGS sequence"/>
</dbReference>
<dbReference type="SUPFAM" id="SSF48264">
    <property type="entry name" value="Cytochrome P450"/>
    <property type="match status" value="1"/>
</dbReference>
<dbReference type="PRINTS" id="PR00464">
    <property type="entry name" value="EP450II"/>
</dbReference>
<evidence type="ECO:0000256" key="9">
    <source>
        <dbReference type="ARBA" id="ARBA00023004"/>
    </source>
</evidence>
<sequence length="453" mass="51886">MSLSTFFTYTTLAGPLILAALFFLVPVYQDLKYRFQVWCRKSNAQAPGLPPTIYSIPFGIPFFIDVLRYSKKQTLMPFIQKIWHSKQTATIRLQTIGEFDILTSDPENIKAILAVDFKDYNFGHRHGAFEPLLGDGIFTLEGAGWKHSRAMLRPQFTRQMIAQLDSIERHVLQLISVIQASSGENVDLQALFFKLTIDTATEFLFGESVQTLSGGNPKITYARNFDLAFNSAQAFLARRFRLNIFYKLADTQQFREWCTTCKSFTDSYVQLALERADQKQENGEKEKEKEKERERERESYVFLDELVKETRDPQVLRDQALNILLAGRDSTASLLSWIFYNLAIYPAVFTKLRAEILTHFGTTPSTLSFESLKQCKYLRYVIDETLRLYPIVPANARAAVRDTYLPRGGLGPDSESSDPDARYFGTRPVFIPKGTILGYSVYVLHRDPHFWGG</sequence>
<evidence type="ECO:0000256" key="10">
    <source>
        <dbReference type="ARBA" id="ARBA00023033"/>
    </source>
</evidence>
<keyword evidence="7 12" id="KW-1133">Transmembrane helix</keyword>
<evidence type="ECO:0000256" key="6">
    <source>
        <dbReference type="ARBA" id="ARBA00022723"/>
    </source>
</evidence>
<evidence type="ECO:0000256" key="12">
    <source>
        <dbReference type="SAM" id="Phobius"/>
    </source>
</evidence>
<evidence type="ECO:0000256" key="7">
    <source>
        <dbReference type="ARBA" id="ARBA00022989"/>
    </source>
</evidence>
<evidence type="ECO:0000256" key="11">
    <source>
        <dbReference type="ARBA" id="ARBA00023136"/>
    </source>
</evidence>